<feature type="transmembrane region" description="Helical" evidence="2">
    <location>
        <begin position="361"/>
        <end position="383"/>
    </location>
</feature>
<feature type="region of interest" description="Disordered" evidence="1">
    <location>
        <begin position="1"/>
        <end position="22"/>
    </location>
</feature>
<dbReference type="AlphaFoldDB" id="D6U0K1"/>
<keyword evidence="2" id="KW-0812">Transmembrane</keyword>
<proteinExistence type="predicted"/>
<feature type="transmembrane region" description="Helical" evidence="2">
    <location>
        <begin position="31"/>
        <end position="52"/>
    </location>
</feature>
<feature type="transmembrane region" description="Helical" evidence="2">
    <location>
        <begin position="146"/>
        <end position="164"/>
    </location>
</feature>
<dbReference type="eggNOG" id="COG1807">
    <property type="taxonomic scope" value="Bacteria"/>
</dbReference>
<feature type="transmembrane region" description="Helical" evidence="2">
    <location>
        <begin position="420"/>
        <end position="442"/>
    </location>
</feature>
<evidence type="ECO:0000313" key="4">
    <source>
        <dbReference type="Proteomes" id="UP000004508"/>
    </source>
</evidence>
<feature type="transmembrane region" description="Helical" evidence="2">
    <location>
        <begin position="322"/>
        <end position="341"/>
    </location>
</feature>
<keyword evidence="2" id="KW-0472">Membrane</keyword>
<feature type="transmembrane region" description="Helical" evidence="2">
    <location>
        <begin position="395"/>
        <end position="413"/>
    </location>
</feature>
<keyword evidence="2" id="KW-1133">Transmembrane helix</keyword>
<evidence type="ECO:0000256" key="1">
    <source>
        <dbReference type="SAM" id="MobiDB-lite"/>
    </source>
</evidence>
<feature type="transmembrane region" description="Helical" evidence="2">
    <location>
        <begin position="170"/>
        <end position="187"/>
    </location>
</feature>
<feature type="transmembrane region" description="Helical" evidence="2">
    <location>
        <begin position="269"/>
        <end position="286"/>
    </location>
</feature>
<gene>
    <name evidence="3" type="ORF">Krac_3147</name>
</gene>
<comment type="caution">
    <text evidence="3">The sequence shown here is derived from an EMBL/GenBank/DDBJ whole genome shotgun (WGS) entry which is preliminary data.</text>
</comment>
<dbReference type="RefSeq" id="WP_007920402.1">
    <property type="nucleotide sequence ID" value="NZ_ADVG01000004.1"/>
</dbReference>
<accession>D6U0K1</accession>
<feature type="transmembrane region" description="Helical" evidence="2">
    <location>
        <begin position="237"/>
        <end position="257"/>
    </location>
</feature>
<dbReference type="EMBL" id="ADVG01000004">
    <property type="protein sequence ID" value="EFH82341.1"/>
    <property type="molecule type" value="Genomic_DNA"/>
</dbReference>
<evidence type="ECO:0000313" key="3">
    <source>
        <dbReference type="EMBL" id="EFH82341.1"/>
    </source>
</evidence>
<evidence type="ECO:0000256" key="2">
    <source>
        <dbReference type="SAM" id="Phobius"/>
    </source>
</evidence>
<dbReference type="InParanoid" id="D6U0K1"/>
<dbReference type="Proteomes" id="UP000004508">
    <property type="component" value="Unassembled WGS sequence"/>
</dbReference>
<protein>
    <recommendedName>
        <fullName evidence="5">Glycosyltransferase RgtA/B/C/D-like domain-containing protein</fullName>
    </recommendedName>
</protein>
<organism evidence="3 4">
    <name type="scientific">Ktedonobacter racemifer DSM 44963</name>
    <dbReference type="NCBI Taxonomy" id="485913"/>
    <lineage>
        <taxon>Bacteria</taxon>
        <taxon>Bacillati</taxon>
        <taxon>Chloroflexota</taxon>
        <taxon>Ktedonobacteria</taxon>
        <taxon>Ktedonobacterales</taxon>
        <taxon>Ktedonobacteraceae</taxon>
        <taxon>Ktedonobacter</taxon>
    </lineage>
</organism>
<keyword evidence="4" id="KW-1185">Reference proteome</keyword>
<evidence type="ECO:0008006" key="5">
    <source>
        <dbReference type="Google" id="ProtNLM"/>
    </source>
</evidence>
<reference evidence="3 4" key="1">
    <citation type="journal article" date="2011" name="Stand. Genomic Sci.">
        <title>Non-contiguous finished genome sequence and contextual data of the filamentous soil bacterium Ktedonobacter racemifer type strain (SOSP1-21).</title>
        <authorList>
            <person name="Chang Y.J."/>
            <person name="Land M."/>
            <person name="Hauser L."/>
            <person name="Chertkov O."/>
            <person name="Del Rio T.G."/>
            <person name="Nolan M."/>
            <person name="Copeland A."/>
            <person name="Tice H."/>
            <person name="Cheng J.F."/>
            <person name="Lucas S."/>
            <person name="Han C."/>
            <person name="Goodwin L."/>
            <person name="Pitluck S."/>
            <person name="Ivanova N."/>
            <person name="Ovchinikova G."/>
            <person name="Pati A."/>
            <person name="Chen A."/>
            <person name="Palaniappan K."/>
            <person name="Mavromatis K."/>
            <person name="Liolios K."/>
            <person name="Brettin T."/>
            <person name="Fiebig A."/>
            <person name="Rohde M."/>
            <person name="Abt B."/>
            <person name="Goker M."/>
            <person name="Detter J.C."/>
            <person name="Woyke T."/>
            <person name="Bristow J."/>
            <person name="Eisen J.A."/>
            <person name="Markowitz V."/>
            <person name="Hugenholtz P."/>
            <person name="Kyrpides N.C."/>
            <person name="Klenk H.P."/>
            <person name="Lapidus A."/>
        </authorList>
    </citation>
    <scope>NUCLEOTIDE SEQUENCE [LARGE SCALE GENOMIC DNA]</scope>
    <source>
        <strain evidence="4">DSM 44963</strain>
    </source>
</reference>
<feature type="compositionally biased region" description="Polar residues" evidence="1">
    <location>
        <begin position="1"/>
        <end position="12"/>
    </location>
</feature>
<sequence length="528" mass="56511">MSAQPQPNSINSDIERKPARRPAGAYDPAKALAAVEAVLAVVAFAVLCAVVLSIAPQLAEPDDDAYQTSIVAMTEGHFLSLSAAQVTALTEQLFSRPGLGGANGGVPTPSQWVELSNGRYISEKDPGYPFLAAPFQALGIIRWAQLFYGALACLGLFVGARRWLGRWGGLAAVGLYCSSGAALLFAWRDYMPTFTDASLIAAGSGTLLWAVLATEASSRRRTWAGLAGFVALEIATFVRYTDIVILGCAVVAVIVTWRLRAASLPLRTLCWWLTSVAIFGAGVAVFDDLVYGGPLTTGYRPGEIQFGLGAIVPNLQLMPAHLMQAMPMLVLGLAALAWIIVRRLVLRRADGQAGAAARRDLWVGLALAASWLAVWGLYSAYSWTNDPSEDTLQAARFYVPAIGAIALLGAWLVTRIPGRAWLAGVMLAAVVTAMFVLGVWSFHTMMVADGLSERACVAQNLCDAPVWQGSPLPNSPVHVHSSLSLGTIPQRWKFGNETHLARSCSESSSVDDLKHLSLFQLRFLEILS</sequence>
<name>D6U0K1_KTERA</name>